<dbReference type="Pfam" id="PF20150">
    <property type="entry name" value="2EXR"/>
    <property type="match status" value="1"/>
</dbReference>
<comment type="caution">
    <text evidence="3">The sequence shown here is derived from an EMBL/GenBank/DDBJ whole genome shotgun (WGS) entry which is preliminary data.</text>
</comment>
<dbReference type="EMBL" id="MAVT02000687">
    <property type="protein sequence ID" value="POS74071.1"/>
    <property type="molecule type" value="Genomic_DNA"/>
</dbReference>
<feature type="domain" description="2EXR" evidence="2">
    <location>
        <begin position="59"/>
        <end position="169"/>
    </location>
</feature>
<evidence type="ECO:0000313" key="4">
    <source>
        <dbReference type="Proteomes" id="UP000094444"/>
    </source>
</evidence>
<name>A0A2P5HUZ4_DIAHE</name>
<feature type="compositionally biased region" description="Basic and acidic residues" evidence="1">
    <location>
        <begin position="35"/>
        <end position="44"/>
    </location>
</feature>
<organism evidence="3 4">
    <name type="scientific">Diaporthe helianthi</name>
    <dbReference type="NCBI Taxonomy" id="158607"/>
    <lineage>
        <taxon>Eukaryota</taxon>
        <taxon>Fungi</taxon>
        <taxon>Dikarya</taxon>
        <taxon>Ascomycota</taxon>
        <taxon>Pezizomycotina</taxon>
        <taxon>Sordariomycetes</taxon>
        <taxon>Sordariomycetidae</taxon>
        <taxon>Diaporthales</taxon>
        <taxon>Diaporthaceae</taxon>
        <taxon>Diaporthe</taxon>
    </lineage>
</organism>
<keyword evidence="4" id="KW-1185">Reference proteome</keyword>
<feature type="region of interest" description="Disordered" evidence="1">
    <location>
        <begin position="1"/>
        <end position="47"/>
    </location>
</feature>
<dbReference type="OrthoDB" id="5233847at2759"/>
<evidence type="ECO:0000256" key="1">
    <source>
        <dbReference type="SAM" id="MobiDB-lite"/>
    </source>
</evidence>
<sequence>MRGPSPQTRPAKIDIGLRRFAGSTGNSKMSDDDDRASKRSDHGFRPFRTQAQVEREGVPQFKHLPPEIRSKIWQDALPPFGIYTVEMLGREEPMPQQPPAPTPMTFRVVFRLEPVPRDQQDDKLRTRLDTMRAIQSVCSEAAYEVQMCFPTTINCTGGKLRFNAIHDSLSLSDLRCPLGRNIVKRMNRYSQDGVVFADNWHKIPRTIIFNNRALCIYFCGLANAFDL</sequence>
<dbReference type="AlphaFoldDB" id="A0A2P5HUZ4"/>
<proteinExistence type="predicted"/>
<dbReference type="InParanoid" id="A0A2P5HUZ4"/>
<dbReference type="Proteomes" id="UP000094444">
    <property type="component" value="Unassembled WGS sequence"/>
</dbReference>
<protein>
    <recommendedName>
        <fullName evidence="2">2EXR domain-containing protein</fullName>
    </recommendedName>
</protein>
<evidence type="ECO:0000259" key="2">
    <source>
        <dbReference type="Pfam" id="PF20150"/>
    </source>
</evidence>
<reference evidence="3" key="1">
    <citation type="submission" date="2017-09" db="EMBL/GenBank/DDBJ databases">
        <title>Polyketide synthases of a Diaporthe helianthi virulent isolate.</title>
        <authorList>
            <person name="Baroncelli R."/>
        </authorList>
    </citation>
    <scope>NUCLEOTIDE SEQUENCE [LARGE SCALE GENOMIC DNA]</scope>
    <source>
        <strain evidence="3">7/96</strain>
    </source>
</reference>
<dbReference type="InterPro" id="IPR045518">
    <property type="entry name" value="2EXR"/>
</dbReference>
<accession>A0A2P5HUZ4</accession>
<gene>
    <name evidence="3" type="ORF">DHEL01_v207530</name>
</gene>
<evidence type="ECO:0000313" key="3">
    <source>
        <dbReference type="EMBL" id="POS74071.1"/>
    </source>
</evidence>